<dbReference type="AlphaFoldDB" id="A0A378WQE9"/>
<feature type="region of interest" description="Disordered" evidence="1">
    <location>
        <begin position="1"/>
        <end position="20"/>
    </location>
</feature>
<evidence type="ECO:0000313" key="3">
    <source>
        <dbReference type="Proteomes" id="UP000255082"/>
    </source>
</evidence>
<protein>
    <submittedName>
        <fullName evidence="2">Uncharacterized protein</fullName>
    </submittedName>
</protein>
<feature type="compositionally biased region" description="Polar residues" evidence="1">
    <location>
        <begin position="90"/>
        <end position="113"/>
    </location>
</feature>
<sequence>MTESEPRSSAIRPRWPGPSDHLEIGASRFAFASSWMDLRSENGPHHQQIRPAPCRAAYASGARPEPRLQPGTGTRNQTRAACAEHAPRGQQATRCITSASTNPHRISETTGASPRTPPGIAGIRKTRRTRTRTARADSRWPAHCCADGQRSRLAWTDRPAERPTETEAVLSRSAGRAECAHGVWWPADPRTSIGAPPRPRPCGPYRPTSSPPCPTCQADPRCRTPHCSRQCRQARRTGPAAPPSTDPAPSARAHSLRRLTLSVGAARDS</sequence>
<reference evidence="2 3" key="1">
    <citation type="submission" date="2018-06" db="EMBL/GenBank/DDBJ databases">
        <authorList>
            <consortium name="Pathogen Informatics"/>
            <person name="Doyle S."/>
        </authorList>
    </citation>
    <scope>NUCLEOTIDE SEQUENCE [LARGE SCALE GENOMIC DNA]</scope>
    <source>
        <strain evidence="2 3">NCTC13184</strain>
    </source>
</reference>
<evidence type="ECO:0000256" key="1">
    <source>
        <dbReference type="SAM" id="MobiDB-lite"/>
    </source>
</evidence>
<organism evidence="2 3">
    <name type="scientific">Nocardia africana</name>
    <dbReference type="NCBI Taxonomy" id="134964"/>
    <lineage>
        <taxon>Bacteria</taxon>
        <taxon>Bacillati</taxon>
        <taxon>Actinomycetota</taxon>
        <taxon>Actinomycetes</taxon>
        <taxon>Mycobacteriales</taxon>
        <taxon>Nocardiaceae</taxon>
        <taxon>Nocardia</taxon>
    </lineage>
</organism>
<feature type="compositionally biased region" description="Basic residues" evidence="1">
    <location>
        <begin position="124"/>
        <end position="133"/>
    </location>
</feature>
<gene>
    <name evidence="2" type="ORF">NCTC13184_02327</name>
</gene>
<dbReference type="EMBL" id="UGRU01000001">
    <property type="protein sequence ID" value="SUA42967.1"/>
    <property type="molecule type" value="Genomic_DNA"/>
</dbReference>
<dbReference type="Proteomes" id="UP000255082">
    <property type="component" value="Unassembled WGS sequence"/>
</dbReference>
<evidence type="ECO:0000313" key="2">
    <source>
        <dbReference type="EMBL" id="SUA42967.1"/>
    </source>
</evidence>
<feature type="region of interest" description="Disordered" evidence="1">
    <location>
        <begin position="57"/>
        <end position="140"/>
    </location>
</feature>
<accession>A0A378WQE9</accession>
<name>A0A378WQE9_9NOCA</name>
<feature type="region of interest" description="Disordered" evidence="1">
    <location>
        <begin position="190"/>
        <end position="269"/>
    </location>
</feature>
<feature type="compositionally biased region" description="Pro residues" evidence="1">
    <location>
        <begin position="196"/>
        <end position="214"/>
    </location>
</feature>
<proteinExistence type="predicted"/>